<dbReference type="EMBL" id="JAPFRF010000001">
    <property type="protein sequence ID" value="KAJ7344192.1"/>
    <property type="molecule type" value="Genomic_DNA"/>
</dbReference>
<sequence length="73" mass="8218">MAEYPWSREGEEIGREDELEDPVAAVAGVADVRSVVTAEANQVDLYYWSAHEGIMGYKVEYNNELDVKLLVRA</sequence>
<dbReference type="AlphaFoldDB" id="A0A9Q1B736"/>
<evidence type="ECO:0000313" key="1">
    <source>
        <dbReference type="EMBL" id="KAJ7344192.1"/>
    </source>
</evidence>
<proteinExistence type="predicted"/>
<gene>
    <name evidence="1" type="ORF">JRQ81_000142</name>
</gene>
<comment type="caution">
    <text evidence="1">The sequence shown here is derived from an EMBL/GenBank/DDBJ whole genome shotgun (WGS) entry which is preliminary data.</text>
</comment>
<organism evidence="1 2">
    <name type="scientific">Phrynocephalus forsythii</name>
    <dbReference type="NCBI Taxonomy" id="171643"/>
    <lineage>
        <taxon>Eukaryota</taxon>
        <taxon>Metazoa</taxon>
        <taxon>Chordata</taxon>
        <taxon>Craniata</taxon>
        <taxon>Vertebrata</taxon>
        <taxon>Euteleostomi</taxon>
        <taxon>Lepidosauria</taxon>
        <taxon>Squamata</taxon>
        <taxon>Bifurcata</taxon>
        <taxon>Unidentata</taxon>
        <taxon>Episquamata</taxon>
        <taxon>Toxicofera</taxon>
        <taxon>Iguania</taxon>
        <taxon>Acrodonta</taxon>
        <taxon>Agamidae</taxon>
        <taxon>Agaminae</taxon>
        <taxon>Phrynocephalus</taxon>
    </lineage>
</organism>
<dbReference type="Proteomes" id="UP001142489">
    <property type="component" value="Unassembled WGS sequence"/>
</dbReference>
<evidence type="ECO:0000313" key="2">
    <source>
        <dbReference type="Proteomes" id="UP001142489"/>
    </source>
</evidence>
<accession>A0A9Q1B736</accession>
<protein>
    <submittedName>
        <fullName evidence="1">Uncharacterized protein</fullName>
    </submittedName>
</protein>
<reference evidence="1" key="1">
    <citation type="journal article" date="2023" name="DNA Res.">
        <title>Chromosome-level genome assembly of Phrynocephalus forsythii using third-generation DNA sequencing and Hi-C analysis.</title>
        <authorList>
            <person name="Qi Y."/>
            <person name="Zhao W."/>
            <person name="Zhao Y."/>
            <person name="Niu C."/>
            <person name="Cao S."/>
            <person name="Zhang Y."/>
        </authorList>
    </citation>
    <scope>NUCLEOTIDE SEQUENCE</scope>
    <source>
        <tissue evidence="1">Muscle</tissue>
    </source>
</reference>
<name>A0A9Q1B736_9SAUR</name>
<keyword evidence="2" id="KW-1185">Reference proteome</keyword>